<keyword evidence="1" id="KW-0812">Transmembrane</keyword>
<evidence type="ECO:0000313" key="4">
    <source>
        <dbReference type="Proteomes" id="UP000186905"/>
    </source>
</evidence>
<organism evidence="3 4">
    <name type="scientific">Photobacterium proteolyticum</name>
    <dbReference type="NCBI Taxonomy" id="1903952"/>
    <lineage>
        <taxon>Bacteria</taxon>
        <taxon>Pseudomonadati</taxon>
        <taxon>Pseudomonadota</taxon>
        <taxon>Gammaproteobacteria</taxon>
        <taxon>Vibrionales</taxon>
        <taxon>Vibrionaceae</taxon>
        <taxon>Photobacterium</taxon>
    </lineage>
</organism>
<keyword evidence="1" id="KW-1133">Transmembrane helix</keyword>
<evidence type="ECO:0000259" key="2">
    <source>
        <dbReference type="Pfam" id="PF01478"/>
    </source>
</evidence>
<protein>
    <recommendedName>
        <fullName evidence="2">Prepilin type IV endopeptidase peptidase domain-containing protein</fullName>
    </recommendedName>
</protein>
<dbReference type="Pfam" id="PF01478">
    <property type="entry name" value="Peptidase_A24"/>
    <property type="match status" value="1"/>
</dbReference>
<keyword evidence="4" id="KW-1185">Reference proteome</keyword>
<evidence type="ECO:0000313" key="3">
    <source>
        <dbReference type="EMBL" id="OLQ81636.1"/>
    </source>
</evidence>
<dbReference type="InterPro" id="IPR000045">
    <property type="entry name" value="Prepilin_IV_endopep_pep"/>
</dbReference>
<proteinExistence type="predicted"/>
<sequence>MVIMLINNVLLSIIFILSLYCAVCDIKKRTIKNNNIVVIALLCSFFAITNNEGNIYFIQAITIIIIGILLTLSGVLGAADSKLLAAYSLSIEPDILPLTLLSIPIIGGLQIIIMFLIAKFENKAPFKNGIPYAIPITFCGFISLFLS</sequence>
<feature type="transmembrane region" description="Helical" evidence="1">
    <location>
        <begin position="129"/>
        <end position="146"/>
    </location>
</feature>
<gene>
    <name evidence="3" type="ORF">BIT28_04435</name>
</gene>
<dbReference type="Proteomes" id="UP000186905">
    <property type="component" value="Unassembled WGS sequence"/>
</dbReference>
<dbReference type="GO" id="GO:0016020">
    <property type="term" value="C:membrane"/>
    <property type="evidence" value="ECO:0007669"/>
    <property type="project" value="InterPro"/>
</dbReference>
<comment type="caution">
    <text evidence="3">The sequence shown here is derived from an EMBL/GenBank/DDBJ whole genome shotgun (WGS) entry which is preliminary data.</text>
</comment>
<feature type="transmembrane region" description="Helical" evidence="1">
    <location>
        <begin position="95"/>
        <end position="117"/>
    </location>
</feature>
<evidence type="ECO:0000256" key="1">
    <source>
        <dbReference type="SAM" id="Phobius"/>
    </source>
</evidence>
<name>A0A1Q9H1T8_9GAMM</name>
<dbReference type="AlphaFoldDB" id="A0A1Q9H1T8"/>
<dbReference type="EMBL" id="MJIL01000038">
    <property type="protein sequence ID" value="OLQ81636.1"/>
    <property type="molecule type" value="Genomic_DNA"/>
</dbReference>
<dbReference type="STRING" id="1903952.BIT28_04435"/>
<feature type="transmembrane region" description="Helical" evidence="1">
    <location>
        <begin position="55"/>
        <end position="75"/>
    </location>
</feature>
<keyword evidence="1" id="KW-0472">Membrane</keyword>
<accession>A0A1Q9H1T8</accession>
<dbReference type="Gene3D" id="1.20.120.1220">
    <property type="match status" value="1"/>
</dbReference>
<feature type="domain" description="Prepilin type IV endopeptidase peptidase" evidence="2">
    <location>
        <begin position="13"/>
        <end position="109"/>
    </location>
</feature>
<dbReference type="GO" id="GO:0004190">
    <property type="term" value="F:aspartic-type endopeptidase activity"/>
    <property type="evidence" value="ECO:0007669"/>
    <property type="project" value="InterPro"/>
</dbReference>
<reference evidence="3 4" key="1">
    <citation type="submission" date="2016-09" db="EMBL/GenBank/DDBJ databases">
        <title>Photobacterium proteolyticum sp. nov. a protease producing bacterium isolated from ocean sediments of Laizhou Bay.</title>
        <authorList>
            <person name="Li Y."/>
        </authorList>
    </citation>
    <scope>NUCLEOTIDE SEQUENCE [LARGE SCALE GENOMIC DNA]</scope>
    <source>
        <strain evidence="3 4">13-12</strain>
    </source>
</reference>